<accession>A0A1V6VG17</accession>
<dbReference type="EMBL" id="MOOB01000543">
    <property type="protein sequence ID" value="OQE49509.1"/>
    <property type="molecule type" value="Genomic_DNA"/>
</dbReference>
<feature type="non-terminal residue" evidence="1">
    <location>
        <position position="1"/>
    </location>
</feature>
<proteinExistence type="predicted"/>
<reference evidence="2" key="1">
    <citation type="journal article" date="2017" name="Nat. Microbiol.">
        <title>Global analysis of biosynthetic gene clusters reveals vast potential of secondary metabolite production in Penicillium species.</title>
        <authorList>
            <person name="Nielsen J.C."/>
            <person name="Grijseels S."/>
            <person name="Prigent S."/>
            <person name="Ji B."/>
            <person name="Dainat J."/>
            <person name="Nielsen K.F."/>
            <person name="Frisvad J.C."/>
            <person name="Workman M."/>
            <person name="Nielsen J."/>
        </authorList>
    </citation>
    <scope>NUCLEOTIDE SEQUENCE [LARGE SCALE GENOMIC DNA]</scope>
    <source>
        <strain evidence="2">IBT 13039</strain>
    </source>
</reference>
<gene>
    <name evidence="1" type="ORF">PENNAL_c0543G08182</name>
</gene>
<dbReference type="Proteomes" id="UP000191691">
    <property type="component" value="Unassembled WGS sequence"/>
</dbReference>
<organism evidence="1 2">
    <name type="scientific">Penicillium nalgiovense</name>
    <dbReference type="NCBI Taxonomy" id="60175"/>
    <lineage>
        <taxon>Eukaryota</taxon>
        <taxon>Fungi</taxon>
        <taxon>Dikarya</taxon>
        <taxon>Ascomycota</taxon>
        <taxon>Pezizomycotina</taxon>
        <taxon>Eurotiomycetes</taxon>
        <taxon>Eurotiomycetidae</taxon>
        <taxon>Eurotiales</taxon>
        <taxon>Aspergillaceae</taxon>
        <taxon>Penicillium</taxon>
    </lineage>
</organism>
<evidence type="ECO:0000313" key="2">
    <source>
        <dbReference type="Proteomes" id="UP000191691"/>
    </source>
</evidence>
<evidence type="ECO:0000313" key="1">
    <source>
        <dbReference type="EMBL" id="OQE49509.1"/>
    </source>
</evidence>
<comment type="caution">
    <text evidence="1">The sequence shown here is derived from an EMBL/GenBank/DDBJ whole genome shotgun (WGS) entry which is preliminary data.</text>
</comment>
<protein>
    <submittedName>
        <fullName evidence="1">Uncharacterized protein</fullName>
    </submittedName>
</protein>
<keyword evidence="2" id="KW-1185">Reference proteome</keyword>
<sequence length="102" mass="11070">LLPTERVARPLSARRWGPCEQPTRHCFARVEHHLAHGETTRPSPLCRNRLLHISPQSSNGHTGSNLGGASSPTVPCHDVLSIYGRKARAFGSSELPTLSVDA</sequence>
<name>A0A1V6VG17_PENNA</name>
<dbReference type="AlphaFoldDB" id="A0A1V6VG17"/>